<dbReference type="AlphaFoldDB" id="D8PEL7"/>
<dbReference type="SUPFAM" id="SSF51126">
    <property type="entry name" value="Pectin lyase-like"/>
    <property type="match status" value="1"/>
</dbReference>
<dbReference type="Proteomes" id="UP000001660">
    <property type="component" value="Chromosome"/>
</dbReference>
<proteinExistence type="predicted"/>
<feature type="domain" description="Filamentous haemagglutinin FhaB/tRNA nuclease CdiA-like TPS" evidence="2">
    <location>
        <begin position="38"/>
        <end position="156"/>
    </location>
</feature>
<dbReference type="InterPro" id="IPR008638">
    <property type="entry name" value="FhaB/CdiA-like_TPS"/>
</dbReference>
<dbReference type="OrthoDB" id="474851at2"/>
<dbReference type="HOGENOM" id="CLU_001325_0_0_0"/>
<dbReference type="KEGG" id="nde:NIDE1952"/>
<name>D8PEL7_9BACT</name>
<dbReference type="eggNOG" id="COG3210">
    <property type="taxonomic scope" value="Bacteria"/>
</dbReference>
<dbReference type="InterPro" id="IPR011050">
    <property type="entry name" value="Pectin_lyase_fold/virulence"/>
</dbReference>
<sequence>MDGSPSSLRIVLVLTVMMSLLSVTVSEGQTTSITSSGLGTTISPASIDPAGRPNYIITGGTRPGDGPNLFHSFGDFSVGTNNVARFFNETGRSTTNILSRVTGGQTSNIYGTIQTAGFGTAALWLINPAGIVFGPTASLNVGGSVHFSTADYLRLGSGNDRFYADLGKTSQLTSAAVTAFGFLGERPPGPITVQSGNPLTVSEGKSISLIGGDISITERTVSVPGGQINLASVSGAGEVVPNQAGQAPSLDLVNVSKQGMIQLAEGAILRTSSAISDAGAIFIRSGQFVMETAGIEAKTSAPLQIGTTPGSDTEFPTDFVACCKGGTVDIAANLISLKGGVFETTRPQTGEKVFGITIWTNNQGNITLGTKNLTLDNAKVFTDGQNMPGFPFPETGFIQIHGLEGADSRADHVSLRNNSLLDTEGYSDDKGGGRVGRDINVKAHNIDLSDSRLLSVDGSIMLDVTETILSGGNNLIQTTANGGHPVGHIMLIDDEAIVLSRGDRVESILGSSGPSPFVRLGSVSLIAPSINLKGARIESVGTAASGHSGSGDINLRGSNIEITDASTINTSVLSGFPPGNVSGNISISGQDDGTSAEAIRILGGSSLTSGGPKGEKTFGRPGHITLDGQLVIFDGSKATVSQSGAGGSGDITIRAGELNIVNGSTIEATSSGSAFSSPAGATLPANAGNINFTSSGDILIANSTVSTSAAQGTGGDIDLTAPNLIRLVGSNLTSSVNGPADSNGGNITIDTAHPQFVIMQGNSQILAKANAGQGGAITIIGGVVLQEPGSVLDATAGPAGISGSVNIQAPFQQLSGAIAPLPQAFAVATNLYGQRCATEKGGQFSSFMQGARDGVPPQPGDLIPSPLLLESEGTSPSLGSQPSPNLAAVRLGLPDFDHPAPVTFLLSAGCRS</sequence>
<dbReference type="EMBL" id="FP929003">
    <property type="protein sequence ID" value="CBK41676.1"/>
    <property type="molecule type" value="Genomic_DNA"/>
</dbReference>
<dbReference type="Pfam" id="PF05860">
    <property type="entry name" value="TPS"/>
    <property type="match status" value="1"/>
</dbReference>
<dbReference type="SMART" id="SM00912">
    <property type="entry name" value="Haemagg_act"/>
    <property type="match status" value="1"/>
</dbReference>
<accession>D8PEL7</accession>
<feature type="region of interest" description="Disordered" evidence="1">
    <location>
        <begin position="850"/>
        <end position="883"/>
    </location>
</feature>
<keyword evidence="4" id="KW-1185">Reference proteome</keyword>
<dbReference type="STRING" id="330214.NIDE1952"/>
<protein>
    <recommendedName>
        <fullName evidence="2">Filamentous haemagglutinin FhaB/tRNA nuclease CdiA-like TPS domain-containing protein</fullName>
    </recommendedName>
</protein>
<dbReference type="InterPro" id="IPR012334">
    <property type="entry name" value="Pectin_lyas_fold"/>
</dbReference>
<evidence type="ECO:0000256" key="1">
    <source>
        <dbReference type="SAM" id="MobiDB-lite"/>
    </source>
</evidence>
<dbReference type="NCBIfam" id="TIGR01901">
    <property type="entry name" value="adhes_NPXG"/>
    <property type="match status" value="1"/>
</dbReference>
<organism evidence="3 4">
    <name type="scientific">Nitrospira defluvii</name>
    <dbReference type="NCBI Taxonomy" id="330214"/>
    <lineage>
        <taxon>Bacteria</taxon>
        <taxon>Pseudomonadati</taxon>
        <taxon>Nitrospirota</taxon>
        <taxon>Nitrospiria</taxon>
        <taxon>Nitrospirales</taxon>
        <taxon>Nitrospiraceae</taxon>
        <taxon>Nitrospira</taxon>
    </lineage>
</organism>
<reference evidence="3 4" key="1">
    <citation type="journal article" date="2010" name="Proc. Natl. Acad. Sci. U.S.A.">
        <title>A Nitrospira metagenome illuminates the physiology and evolution of globally important nitrite-oxidizing bacteria.</title>
        <authorList>
            <person name="Lucker S."/>
            <person name="Wagner M."/>
            <person name="Maixner F."/>
            <person name="Pelletier E."/>
            <person name="Koch H."/>
            <person name="Vacherie B."/>
            <person name="Rattei T."/>
            <person name="Sinninghe Damste J."/>
            <person name="Spieck E."/>
            <person name="Le Paslier D."/>
            <person name="Daims H."/>
        </authorList>
    </citation>
    <scope>NUCLEOTIDE SEQUENCE [LARGE SCALE GENOMIC DNA]</scope>
</reference>
<evidence type="ECO:0000313" key="4">
    <source>
        <dbReference type="Proteomes" id="UP000001660"/>
    </source>
</evidence>
<gene>
    <name evidence="3" type="ORF">NIDE1952</name>
</gene>
<feature type="compositionally biased region" description="Polar residues" evidence="1">
    <location>
        <begin position="872"/>
        <end position="883"/>
    </location>
</feature>
<dbReference type="Gene3D" id="2.160.20.10">
    <property type="entry name" value="Single-stranded right-handed beta-helix, Pectin lyase-like"/>
    <property type="match status" value="2"/>
</dbReference>
<evidence type="ECO:0000259" key="2">
    <source>
        <dbReference type="SMART" id="SM00912"/>
    </source>
</evidence>
<evidence type="ECO:0000313" key="3">
    <source>
        <dbReference type="EMBL" id="CBK41676.1"/>
    </source>
</evidence>